<accession>A0A915E495</accession>
<keyword evidence="1" id="KW-1185">Reference proteome</keyword>
<name>A0A915E495_9BILA</name>
<dbReference type="AlphaFoldDB" id="A0A915E495"/>
<evidence type="ECO:0000313" key="2">
    <source>
        <dbReference type="WBParaSite" id="jg25652"/>
    </source>
</evidence>
<proteinExistence type="predicted"/>
<dbReference type="WBParaSite" id="jg25652">
    <property type="protein sequence ID" value="jg25652"/>
    <property type="gene ID" value="jg25652"/>
</dbReference>
<organism evidence="1 2">
    <name type="scientific">Ditylenchus dipsaci</name>
    <dbReference type="NCBI Taxonomy" id="166011"/>
    <lineage>
        <taxon>Eukaryota</taxon>
        <taxon>Metazoa</taxon>
        <taxon>Ecdysozoa</taxon>
        <taxon>Nematoda</taxon>
        <taxon>Chromadorea</taxon>
        <taxon>Rhabditida</taxon>
        <taxon>Tylenchina</taxon>
        <taxon>Tylenchomorpha</taxon>
        <taxon>Sphaerularioidea</taxon>
        <taxon>Anguinidae</taxon>
        <taxon>Anguininae</taxon>
        <taxon>Ditylenchus</taxon>
    </lineage>
</organism>
<reference evidence="2" key="1">
    <citation type="submission" date="2022-11" db="UniProtKB">
        <authorList>
            <consortium name="WormBaseParasite"/>
        </authorList>
    </citation>
    <scope>IDENTIFICATION</scope>
</reference>
<evidence type="ECO:0000313" key="1">
    <source>
        <dbReference type="Proteomes" id="UP000887574"/>
    </source>
</evidence>
<protein>
    <submittedName>
        <fullName evidence="2">Uncharacterized protein</fullName>
    </submittedName>
</protein>
<dbReference type="Proteomes" id="UP000887574">
    <property type="component" value="Unplaced"/>
</dbReference>
<sequence length="211" mass="23718">METQKIDEPSKDDNVFINPEQSGIADLLRNQPVDLGWTAEAPAKAVIPAKTKVTTQQDFLSYDKEKYQLIGPVLQKHSVQSLKCPGNRPLLDPVTKETFQNYVRLMETHPNNLIYNPAIAEITPELLVDVTQIIVDNMYPDSQLIIAGDSRSIGPETVLMTDSNWRRFGLRPLMSVVKAQPLHTQPIVLLNNYTHHPAIVSLTSRDSQRPV</sequence>